<comment type="caution">
    <text evidence="1">The sequence shown here is derived from an EMBL/GenBank/DDBJ whole genome shotgun (WGS) entry which is preliminary data.</text>
</comment>
<sequence>MCGCGESLLCRAALADRLPPDDRNDQGAEQVRTDVHILDVIRLAYGIALVNERASDSDGANRMLDLVRHRWNQNKAESGLKDVMSPLGEEPILLTTVCAC</sequence>
<dbReference type="Proteomes" id="UP000612362">
    <property type="component" value="Unassembled WGS sequence"/>
</dbReference>
<evidence type="ECO:0000313" key="1">
    <source>
        <dbReference type="EMBL" id="GHO48294.1"/>
    </source>
</evidence>
<proteinExistence type="predicted"/>
<gene>
    <name evidence="1" type="ORF">KSX_64570</name>
</gene>
<dbReference type="RefSeq" id="WP_236031676.1">
    <property type="nucleotide sequence ID" value="NZ_BNJF01000004.1"/>
</dbReference>
<name>A0A8J3IBH0_9CHLR</name>
<reference evidence="1" key="1">
    <citation type="submission" date="2020-10" db="EMBL/GenBank/DDBJ databases">
        <title>Taxonomic study of unclassified bacteria belonging to the class Ktedonobacteria.</title>
        <authorList>
            <person name="Yabe S."/>
            <person name="Wang C.M."/>
            <person name="Zheng Y."/>
            <person name="Sakai Y."/>
            <person name="Cavaletti L."/>
            <person name="Monciardini P."/>
            <person name="Donadio S."/>
        </authorList>
    </citation>
    <scope>NUCLEOTIDE SEQUENCE</scope>
    <source>
        <strain evidence="1">SOSP1-1</strain>
    </source>
</reference>
<keyword evidence="2" id="KW-1185">Reference proteome</keyword>
<evidence type="ECO:0000313" key="2">
    <source>
        <dbReference type="Proteomes" id="UP000612362"/>
    </source>
</evidence>
<dbReference type="AlphaFoldDB" id="A0A8J3IBH0"/>
<accession>A0A8J3IBH0</accession>
<organism evidence="1 2">
    <name type="scientific">Ktedonospora formicarum</name>
    <dbReference type="NCBI Taxonomy" id="2778364"/>
    <lineage>
        <taxon>Bacteria</taxon>
        <taxon>Bacillati</taxon>
        <taxon>Chloroflexota</taxon>
        <taxon>Ktedonobacteria</taxon>
        <taxon>Ktedonobacterales</taxon>
        <taxon>Ktedonobacteraceae</taxon>
        <taxon>Ktedonospora</taxon>
    </lineage>
</organism>
<protein>
    <submittedName>
        <fullName evidence="1">Uncharacterized protein</fullName>
    </submittedName>
</protein>
<dbReference type="EMBL" id="BNJF01000004">
    <property type="protein sequence ID" value="GHO48294.1"/>
    <property type="molecule type" value="Genomic_DNA"/>
</dbReference>